<keyword evidence="2" id="KW-1185">Reference proteome</keyword>
<dbReference type="EMBL" id="JANJYJ010000005">
    <property type="protein sequence ID" value="KAK3212591.1"/>
    <property type="molecule type" value="Genomic_DNA"/>
</dbReference>
<protein>
    <submittedName>
        <fullName evidence="1">Uncharacterized protein</fullName>
    </submittedName>
</protein>
<accession>A0AAE0AEP0</accession>
<sequence length="96" mass="10756">MPQVRLTCHLDSGAAISEYAHVSQAFAEPRDMFDSAQIKKMIEKDHAFKFLAGLNSKLDKVRGCILGKEPLPSTREVFSEVRKEDSHGLVMILIIL</sequence>
<organism evidence="1 2">
    <name type="scientific">Dipteronia sinensis</name>
    <dbReference type="NCBI Taxonomy" id="43782"/>
    <lineage>
        <taxon>Eukaryota</taxon>
        <taxon>Viridiplantae</taxon>
        <taxon>Streptophyta</taxon>
        <taxon>Embryophyta</taxon>
        <taxon>Tracheophyta</taxon>
        <taxon>Spermatophyta</taxon>
        <taxon>Magnoliopsida</taxon>
        <taxon>eudicotyledons</taxon>
        <taxon>Gunneridae</taxon>
        <taxon>Pentapetalae</taxon>
        <taxon>rosids</taxon>
        <taxon>malvids</taxon>
        <taxon>Sapindales</taxon>
        <taxon>Sapindaceae</taxon>
        <taxon>Hippocastanoideae</taxon>
        <taxon>Acereae</taxon>
        <taxon>Dipteronia</taxon>
    </lineage>
</organism>
<evidence type="ECO:0000313" key="2">
    <source>
        <dbReference type="Proteomes" id="UP001281410"/>
    </source>
</evidence>
<comment type="caution">
    <text evidence="1">The sequence shown here is derived from an EMBL/GenBank/DDBJ whole genome shotgun (WGS) entry which is preliminary data.</text>
</comment>
<reference evidence="1" key="1">
    <citation type="journal article" date="2023" name="Plant J.">
        <title>Genome sequences and population genomics provide insights into the demographic history, inbreeding, and mutation load of two 'living fossil' tree species of Dipteronia.</title>
        <authorList>
            <person name="Feng Y."/>
            <person name="Comes H.P."/>
            <person name="Chen J."/>
            <person name="Zhu S."/>
            <person name="Lu R."/>
            <person name="Zhang X."/>
            <person name="Li P."/>
            <person name="Qiu J."/>
            <person name="Olsen K.M."/>
            <person name="Qiu Y."/>
        </authorList>
    </citation>
    <scope>NUCLEOTIDE SEQUENCE</scope>
    <source>
        <strain evidence="1">NBL</strain>
    </source>
</reference>
<name>A0AAE0AEP0_9ROSI</name>
<proteinExistence type="predicted"/>
<dbReference type="Proteomes" id="UP001281410">
    <property type="component" value="Unassembled WGS sequence"/>
</dbReference>
<evidence type="ECO:0000313" key="1">
    <source>
        <dbReference type="EMBL" id="KAK3212591.1"/>
    </source>
</evidence>
<gene>
    <name evidence="1" type="ORF">Dsin_017297</name>
</gene>
<dbReference type="AlphaFoldDB" id="A0AAE0AEP0"/>